<protein>
    <recommendedName>
        <fullName evidence="4">DUF4355 domain-containing protein</fullName>
    </recommendedName>
</protein>
<sequence length="210" mass="23763">MKKSELINLLNDIADDGSIDEVLQNTDLVKGFIANGLTLDAFKGKASEKEFKAYIDSLNDKHFEKALKTWKDNNLEKEFEPWIKEKYPDLIKDPVQKQIAELQAQLEKEKAASARKDLLAQAISYANEKKIPSQFVERFLGEDLEKTKAALDEFNTVYSKSLESLVDERIKSSSFNPGMNSKGLDNNFGKQMAEKMNNVSNEPKGPNPWA</sequence>
<dbReference type="AlphaFoldDB" id="N9W6Y1"/>
<accession>N9W6Y1</accession>
<proteinExistence type="predicted"/>
<dbReference type="RefSeq" id="WP_002599763.1">
    <property type="nucleotide sequence ID" value="NZ_KB850960.1"/>
</dbReference>
<evidence type="ECO:0008006" key="4">
    <source>
        <dbReference type="Google" id="ProtNLM"/>
    </source>
</evidence>
<dbReference type="Pfam" id="PF14265">
    <property type="entry name" value="DUF4355"/>
    <property type="match status" value="1"/>
</dbReference>
<evidence type="ECO:0000313" key="3">
    <source>
        <dbReference type="Proteomes" id="UP000013097"/>
    </source>
</evidence>
<evidence type="ECO:0000313" key="2">
    <source>
        <dbReference type="EMBL" id="ENY98765.1"/>
    </source>
</evidence>
<feature type="region of interest" description="Disordered" evidence="1">
    <location>
        <begin position="174"/>
        <end position="210"/>
    </location>
</feature>
<organism evidence="2 3">
    <name type="scientific">Clostridium thermobutyricum</name>
    <dbReference type="NCBI Taxonomy" id="29372"/>
    <lineage>
        <taxon>Bacteria</taxon>
        <taxon>Bacillati</taxon>
        <taxon>Bacillota</taxon>
        <taxon>Clostridia</taxon>
        <taxon>Eubacteriales</taxon>
        <taxon>Clostridiaceae</taxon>
        <taxon>Clostridium</taxon>
    </lineage>
</organism>
<dbReference type="HOGENOM" id="CLU_113633_0_0_9"/>
<dbReference type="InterPro" id="IPR025580">
    <property type="entry name" value="Gp46"/>
</dbReference>
<evidence type="ECO:0000256" key="1">
    <source>
        <dbReference type="SAM" id="MobiDB-lite"/>
    </source>
</evidence>
<keyword evidence="3" id="KW-1185">Reference proteome</keyword>
<dbReference type="Proteomes" id="UP000013097">
    <property type="component" value="Unassembled WGS sequence"/>
</dbReference>
<name>N9W6Y1_9CLOT</name>
<dbReference type="PATRIC" id="fig|999411.4.peg.3236"/>
<dbReference type="eggNOG" id="ENOG502ZX7B">
    <property type="taxonomic scope" value="Bacteria"/>
</dbReference>
<reference evidence="2 3" key="1">
    <citation type="submission" date="2013-01" db="EMBL/GenBank/DDBJ databases">
        <title>The Genome Sequence of Clostridium colicanis 209318.</title>
        <authorList>
            <consortium name="The Broad Institute Genome Sequencing Platform"/>
            <person name="Earl A."/>
            <person name="Ward D."/>
            <person name="Feldgarden M."/>
            <person name="Gevers D."/>
            <person name="Courvalin P."/>
            <person name="Lambert T."/>
            <person name="Walker B."/>
            <person name="Young S.K."/>
            <person name="Zeng Q."/>
            <person name="Gargeya S."/>
            <person name="Fitzgerald M."/>
            <person name="Haas B."/>
            <person name="Abouelleil A."/>
            <person name="Alvarado L."/>
            <person name="Arachchi H.M."/>
            <person name="Berlin A.M."/>
            <person name="Chapman S.B."/>
            <person name="Dewar J."/>
            <person name="Goldberg J."/>
            <person name="Griggs A."/>
            <person name="Gujja S."/>
            <person name="Hansen M."/>
            <person name="Howarth C."/>
            <person name="Imamovic A."/>
            <person name="Larimer J."/>
            <person name="McCowan C."/>
            <person name="Murphy C."/>
            <person name="Neiman D."/>
            <person name="Pearson M."/>
            <person name="Priest M."/>
            <person name="Roberts A."/>
            <person name="Saif S."/>
            <person name="Shea T."/>
            <person name="Sisk P."/>
            <person name="Sykes S."/>
            <person name="Wortman J."/>
            <person name="Nusbaum C."/>
            <person name="Birren B."/>
        </authorList>
    </citation>
    <scope>NUCLEOTIDE SEQUENCE [LARGE SCALE GENOMIC DNA]</scope>
    <source>
        <strain evidence="2 3">209318</strain>
    </source>
</reference>
<comment type="caution">
    <text evidence="2">The sequence shown here is derived from an EMBL/GenBank/DDBJ whole genome shotgun (WGS) entry which is preliminary data.</text>
</comment>
<dbReference type="EMBL" id="AGYT01000026">
    <property type="protein sequence ID" value="ENY98765.1"/>
    <property type="molecule type" value="Genomic_DNA"/>
</dbReference>
<gene>
    <name evidence="2" type="ORF">HMPREF1092_03323</name>
</gene>